<reference evidence="1" key="1">
    <citation type="submission" date="2023-04" db="EMBL/GenBank/DDBJ databases">
        <title>Draft Genome sequencing of Naganishia species isolated from polar environments using Oxford Nanopore Technology.</title>
        <authorList>
            <person name="Leo P."/>
            <person name="Venkateswaran K."/>
        </authorList>
    </citation>
    <scope>NUCLEOTIDE SEQUENCE</scope>
    <source>
        <strain evidence="1">MNA-CCFEE 5423</strain>
    </source>
</reference>
<comment type="caution">
    <text evidence="1">The sequence shown here is derived from an EMBL/GenBank/DDBJ whole genome shotgun (WGS) entry which is preliminary data.</text>
</comment>
<proteinExistence type="predicted"/>
<dbReference type="Proteomes" id="UP001227268">
    <property type="component" value="Unassembled WGS sequence"/>
</dbReference>
<evidence type="ECO:0000313" key="1">
    <source>
        <dbReference type="EMBL" id="KAJ9094078.1"/>
    </source>
</evidence>
<sequence length="321" mass="34711">MRIFTTSLLGLAGTFPSRSGRKGFPAYFLLTLTILSPLRVGLATLVSATPIRIVAIEAVAPLHPEVIDVGYITHSPNSHKPASSNGNGLAPGWLKEFMDKYAPATVEANERGGFKWTTTSAAVAHPHPYPHEGPFDHSLSADTDASLIPEWMYAPPLGSPSSLGEVAGMGEVDGEMMLVTRPDGVVVYEFVPAVKAQGGAGCVFHSFVKMVKSLNTHELVIFIISTTLMLLVILRLAFLIALLIHRAHLWANECPGEAAARRRRHLAREAEMGGGAVGAGRIEEVRKFEEDVDPVPAYTVDGEELDEKDVLLPAYEEHARM</sequence>
<protein>
    <submittedName>
        <fullName evidence="1">Uncharacterized protein</fullName>
    </submittedName>
</protein>
<gene>
    <name evidence="1" type="ORF">QFC21_006179</name>
</gene>
<dbReference type="EMBL" id="JASBWT010000027">
    <property type="protein sequence ID" value="KAJ9094078.1"/>
    <property type="molecule type" value="Genomic_DNA"/>
</dbReference>
<accession>A0ACC2V4P8</accession>
<keyword evidence="2" id="KW-1185">Reference proteome</keyword>
<organism evidence="1 2">
    <name type="scientific">Naganishia friedmannii</name>
    <dbReference type="NCBI Taxonomy" id="89922"/>
    <lineage>
        <taxon>Eukaryota</taxon>
        <taxon>Fungi</taxon>
        <taxon>Dikarya</taxon>
        <taxon>Basidiomycota</taxon>
        <taxon>Agaricomycotina</taxon>
        <taxon>Tremellomycetes</taxon>
        <taxon>Filobasidiales</taxon>
        <taxon>Filobasidiaceae</taxon>
        <taxon>Naganishia</taxon>
    </lineage>
</organism>
<evidence type="ECO:0000313" key="2">
    <source>
        <dbReference type="Proteomes" id="UP001227268"/>
    </source>
</evidence>
<name>A0ACC2V4P8_9TREE</name>